<dbReference type="EMBL" id="NEFX01000001">
    <property type="protein sequence ID" value="OTW32208.1"/>
    <property type="molecule type" value="Genomic_DNA"/>
</dbReference>
<evidence type="ECO:0000256" key="1">
    <source>
        <dbReference type="SAM" id="Phobius"/>
    </source>
</evidence>
<accession>A0ABX3Z5G5</accession>
<proteinExistence type="predicted"/>
<keyword evidence="1" id="KW-1133">Transmembrane helix</keyword>
<evidence type="ECO:0000313" key="2">
    <source>
        <dbReference type="EMBL" id="OTW32208.1"/>
    </source>
</evidence>
<reference evidence="2 3" key="1">
    <citation type="submission" date="2017-04" db="EMBL/GenBank/DDBJ databases">
        <title>Staphylococcus agnetis, a potential pathogen in the broiler production.</title>
        <authorList>
            <person name="Poulsen L."/>
        </authorList>
    </citation>
    <scope>NUCLEOTIDE SEQUENCE [LARGE SCALE GENOMIC DNA]</scope>
    <source>
        <strain evidence="2 3">723_310714_2_2_spleen</strain>
    </source>
</reference>
<keyword evidence="1" id="KW-0472">Membrane</keyword>
<protein>
    <submittedName>
        <fullName evidence="2">Uncharacterized protein</fullName>
    </submittedName>
</protein>
<dbReference type="Proteomes" id="UP000195208">
    <property type="component" value="Unassembled WGS sequence"/>
</dbReference>
<feature type="transmembrane region" description="Helical" evidence="1">
    <location>
        <begin position="12"/>
        <end position="30"/>
    </location>
</feature>
<name>A0ABX3Z5G5_9STAP</name>
<keyword evidence="1" id="KW-0812">Transmembrane</keyword>
<sequence length="74" mass="8634">MRSHILKNKFWLSYFSAIIILSIMTPMSTFTQAQSLGAFGIAFIVLITKFIILYFTFRLIYSIAFSWVNQKDND</sequence>
<organism evidence="2 3">
    <name type="scientific">Staphylococcus agnetis</name>
    <dbReference type="NCBI Taxonomy" id="985762"/>
    <lineage>
        <taxon>Bacteria</taxon>
        <taxon>Bacillati</taxon>
        <taxon>Bacillota</taxon>
        <taxon>Bacilli</taxon>
        <taxon>Bacillales</taxon>
        <taxon>Staphylococcaceae</taxon>
        <taxon>Staphylococcus</taxon>
    </lineage>
</organism>
<evidence type="ECO:0000313" key="3">
    <source>
        <dbReference type="Proteomes" id="UP000195208"/>
    </source>
</evidence>
<comment type="caution">
    <text evidence="2">The sequence shown here is derived from an EMBL/GenBank/DDBJ whole genome shotgun (WGS) entry which is preliminary data.</text>
</comment>
<feature type="transmembrane region" description="Helical" evidence="1">
    <location>
        <begin position="36"/>
        <end position="57"/>
    </location>
</feature>
<keyword evidence="3" id="KW-1185">Reference proteome</keyword>
<gene>
    <name evidence="2" type="ORF">B9M88_00595</name>
</gene>